<feature type="repeat" description="CHCR" evidence="3">
    <location>
        <begin position="922"/>
        <end position="1084"/>
    </location>
</feature>
<dbReference type="Pfam" id="PF23556">
    <property type="entry name" value="TPR_Vps41"/>
    <property type="match status" value="1"/>
</dbReference>
<dbReference type="InterPro" id="IPR045111">
    <property type="entry name" value="Vps41/Vps8"/>
</dbReference>
<evidence type="ECO:0000313" key="7">
    <source>
        <dbReference type="Proteomes" id="UP001456524"/>
    </source>
</evidence>
<gene>
    <name evidence="6" type="ORF">IWX90DRAFT_423031</name>
</gene>
<evidence type="ECO:0000313" key="6">
    <source>
        <dbReference type="EMBL" id="KAK8175002.1"/>
    </source>
</evidence>
<dbReference type="SUPFAM" id="SSF50978">
    <property type="entry name" value="WD40 repeat-like"/>
    <property type="match status" value="1"/>
</dbReference>
<evidence type="ECO:0000256" key="2">
    <source>
        <dbReference type="ARBA" id="ARBA00022927"/>
    </source>
</evidence>
<feature type="region of interest" description="Disordered" evidence="4">
    <location>
        <begin position="573"/>
        <end position="592"/>
    </location>
</feature>
<comment type="caution">
    <text evidence="6">The sequence shown here is derived from an EMBL/GenBank/DDBJ whole genome shotgun (WGS) entry which is preliminary data.</text>
</comment>
<dbReference type="InterPro" id="IPR036322">
    <property type="entry name" value="WD40_repeat_dom_sf"/>
</dbReference>
<dbReference type="InterPro" id="IPR000547">
    <property type="entry name" value="Clathrin_H-chain/VPS_repeat"/>
</dbReference>
<keyword evidence="1" id="KW-0813">Transport</keyword>
<reference evidence="6 7" key="1">
    <citation type="journal article" date="2022" name="G3 (Bethesda)">
        <title>Enemy or ally: a genomic approach to elucidate the lifestyle of Phyllosticta citrichinaensis.</title>
        <authorList>
            <person name="Buijs V.A."/>
            <person name="Groenewald J.Z."/>
            <person name="Haridas S."/>
            <person name="LaButti K.M."/>
            <person name="Lipzen A."/>
            <person name="Martin F.M."/>
            <person name="Barry K."/>
            <person name="Grigoriev I.V."/>
            <person name="Crous P.W."/>
            <person name="Seidl M.F."/>
        </authorList>
    </citation>
    <scope>NUCLEOTIDE SEQUENCE [LARGE SCALE GENOMIC DNA]</scope>
    <source>
        <strain evidence="6 7">CBS 129764</strain>
    </source>
</reference>
<dbReference type="EMBL" id="JBBWUH010000002">
    <property type="protein sequence ID" value="KAK8175002.1"/>
    <property type="molecule type" value="Genomic_DNA"/>
</dbReference>
<feature type="domain" description="Vps41 beta-propeller" evidence="5">
    <location>
        <begin position="396"/>
        <end position="528"/>
    </location>
</feature>
<dbReference type="InterPro" id="IPR015943">
    <property type="entry name" value="WD40/YVTN_repeat-like_dom_sf"/>
</dbReference>
<feature type="compositionally biased region" description="Acidic residues" evidence="4">
    <location>
        <begin position="54"/>
        <end position="64"/>
    </location>
</feature>
<dbReference type="PANTHER" id="PTHR12616">
    <property type="entry name" value="VACUOLAR PROTEIN SORTING VPS41"/>
    <property type="match status" value="1"/>
</dbReference>
<evidence type="ECO:0000256" key="3">
    <source>
        <dbReference type="PROSITE-ProRule" id="PRU01006"/>
    </source>
</evidence>
<feature type="compositionally biased region" description="Polar residues" evidence="4">
    <location>
        <begin position="1"/>
        <end position="10"/>
    </location>
</feature>
<dbReference type="InterPro" id="IPR057780">
    <property type="entry name" value="Beta-prop_Vps41"/>
</dbReference>
<protein>
    <submittedName>
        <fullName evidence="6">Vacuolar assembly protein-like protein</fullName>
    </submittedName>
</protein>
<dbReference type="Proteomes" id="UP001456524">
    <property type="component" value="Unassembled WGS sequence"/>
</dbReference>
<name>A0ABR1Y1F1_9PEZI</name>
<evidence type="ECO:0000256" key="1">
    <source>
        <dbReference type="ARBA" id="ARBA00022448"/>
    </source>
</evidence>
<dbReference type="PANTHER" id="PTHR12616:SF1">
    <property type="entry name" value="VACUOLAR PROTEIN SORTING-ASSOCIATED PROTEIN 41 HOMOLOG"/>
    <property type="match status" value="1"/>
</dbReference>
<feature type="compositionally biased region" description="Basic and acidic residues" evidence="4">
    <location>
        <begin position="1183"/>
        <end position="1199"/>
    </location>
</feature>
<feature type="region of interest" description="Disordered" evidence="4">
    <location>
        <begin position="1"/>
        <end position="68"/>
    </location>
</feature>
<evidence type="ECO:0000256" key="4">
    <source>
        <dbReference type="SAM" id="MobiDB-lite"/>
    </source>
</evidence>
<sequence length="1327" mass="145400">MSTPPSTSQLPDDPGVDHALSMAAQPNGHNPDDGAANLDERSTVSEVSTADHGESEDDDEEDEEPKLKYDRLTGYLGSVYRNGDATSSFLVGGDKMIIGTHNGHVNVLSLPSFQSLRFYRAHSASITSVSVSPFPPPMPDFRAELPTRSATEPPNRAVEQRVPTSASVNAAGAGRNQRQVVPLPATPSNSIYVATSSMDGQVCVFSLVDPKDIMLRNFRRPLNAVALSPEYKSDKQFLSGGLAGNLILTQGGRAGVSAEANTNSAAAAASGWLGSIGLGSNTGKDAVLHSGEGTISTIKWSLSGKYVAWANEQGIKIMRSNVKLESADAELAWRRIAHVDRPYHGQWEDMAGVWKARLEWADDQKLESDGDAVLSNGLERPSSASKPGSRPGVFRKEKLLVGWGDTAWVIHVDPGGVGNGRHVPERSIGRADIIHKLRFDDCIISGLSLYTPSILLVLAYRTRDDDNKPIASAAQEASSPKRGVHHRNNGIQPELRLINAKTSEEVDVDTLTISRYETLSANDYHLSTMYVPTLQAGTSAQRGALEAIGEGLWDAGMSARRIFSSGASIVSLTSSGDTAKPPSRGSSAQTAVSATAKPVVLKGAQSVASTAGLKIYIHSPYDCVIGLKRDLADHLTWLLEHKKYDEAWGLVNDHPEAIIPHAMPVEDTSSVSSPASTIKRQGSMVDFFADDSSQTTLSAERIHNSYVEKEKRRIGDLWLQQLVAVKDWKTAGKVAGKVLGTSSRWEHWVWTFAQAGQFDAITPYIPTKQLHPPLPSIVYEMVLGNYIIRDRLKVKELLDLWEPELFDTKAIISAIEGRLSSGDVREDSVEDGERGRDWRILLECLAKLYIADARPKDALSCYFRTQNAEAAMSLIRDHRLMSAVADDIPGFIMLRVSKEQMKSAPLEELEEASSEAIQLLIDEAYQGIVSPHAVVEQLQEKGLSYQPFLFFYLRSLWKGEGAETQSRGRHDRLVHEGKALVEDFGDLAVELFAEYDRPLLMNLLKSSESYDFEKAVAECDARQYIPELVYILSKTGQTKKALFLIIEKLGDVSYAISFAKDQDDPDLWDDLLDYSMDKPHFIRGLLEEVGTAIDPIQLVRRIPEGLEIEGLRDGIRRMVREFEIQFSISDGVAKVLRSEVAQAMDTLRAGRRRGVKFEVVDKATDHVDVFVNPKSNSIAAPASEDKKAQMSPEERAQEKHRAKPGHCVGCRKAFVEDGQFASPRSCSLRTPPQTYAYPPTEKETLIGFACGHVYHLSCLLETERSSAEHPTDHDPNSSATAAAALQVQFAADPDTSSRSVGAKVAHAHLIRNAIDRGCPRCAEVKDD</sequence>
<accession>A0ABR1Y1F1</accession>
<feature type="region of interest" description="Disordered" evidence="4">
    <location>
        <begin position="1178"/>
        <end position="1203"/>
    </location>
</feature>
<keyword evidence="2" id="KW-0653">Protein transport</keyword>
<dbReference type="Gene3D" id="1.25.40.10">
    <property type="entry name" value="Tetratricopeptide repeat domain"/>
    <property type="match status" value="1"/>
</dbReference>
<dbReference type="Pfam" id="PF23411">
    <property type="entry name" value="Beta-prop_Vps41"/>
    <property type="match status" value="2"/>
</dbReference>
<organism evidence="6 7">
    <name type="scientific">Phyllosticta citrichinensis</name>
    <dbReference type="NCBI Taxonomy" id="1130410"/>
    <lineage>
        <taxon>Eukaryota</taxon>
        <taxon>Fungi</taxon>
        <taxon>Dikarya</taxon>
        <taxon>Ascomycota</taxon>
        <taxon>Pezizomycotina</taxon>
        <taxon>Dothideomycetes</taxon>
        <taxon>Dothideomycetes incertae sedis</taxon>
        <taxon>Botryosphaeriales</taxon>
        <taxon>Phyllostictaceae</taxon>
        <taxon>Phyllosticta</taxon>
    </lineage>
</organism>
<dbReference type="PROSITE" id="PS50236">
    <property type="entry name" value="CHCR"/>
    <property type="match status" value="1"/>
</dbReference>
<dbReference type="Gene3D" id="2.130.10.10">
    <property type="entry name" value="YVTN repeat-like/Quinoprotein amine dehydrogenase"/>
    <property type="match status" value="1"/>
</dbReference>
<dbReference type="InterPro" id="IPR011990">
    <property type="entry name" value="TPR-like_helical_dom_sf"/>
</dbReference>
<feature type="domain" description="Vps41 beta-propeller" evidence="5">
    <location>
        <begin position="189"/>
        <end position="251"/>
    </location>
</feature>
<dbReference type="SMART" id="SM00299">
    <property type="entry name" value="CLH"/>
    <property type="match status" value="1"/>
</dbReference>
<evidence type="ECO:0000259" key="5">
    <source>
        <dbReference type="Pfam" id="PF23411"/>
    </source>
</evidence>
<keyword evidence="7" id="KW-1185">Reference proteome</keyword>
<proteinExistence type="predicted"/>
<feature type="compositionally biased region" description="Basic and acidic residues" evidence="4">
    <location>
        <begin position="38"/>
        <end position="53"/>
    </location>
</feature>